<evidence type="ECO:0000256" key="1">
    <source>
        <dbReference type="ARBA" id="ARBA00010467"/>
    </source>
</evidence>
<keyword evidence="8 10" id="KW-0539">Nucleus</keyword>
<evidence type="ECO:0000256" key="8">
    <source>
        <dbReference type="ARBA" id="ARBA00023242"/>
    </source>
</evidence>
<dbReference type="GO" id="GO:0006355">
    <property type="term" value="P:regulation of DNA-templated transcription"/>
    <property type="evidence" value="ECO:0007669"/>
    <property type="project" value="UniProtKB-UniRule"/>
</dbReference>
<organism evidence="15 16">
    <name type="scientific">Albula goreensis</name>
    <dbReference type="NCBI Taxonomy" id="1534307"/>
    <lineage>
        <taxon>Eukaryota</taxon>
        <taxon>Metazoa</taxon>
        <taxon>Chordata</taxon>
        <taxon>Craniata</taxon>
        <taxon>Vertebrata</taxon>
        <taxon>Euteleostomi</taxon>
        <taxon>Actinopterygii</taxon>
        <taxon>Neopterygii</taxon>
        <taxon>Teleostei</taxon>
        <taxon>Albuliformes</taxon>
        <taxon>Albulidae</taxon>
        <taxon>Albula</taxon>
    </lineage>
</organism>
<evidence type="ECO:0000313" key="16">
    <source>
        <dbReference type="Proteomes" id="UP000829720"/>
    </source>
</evidence>
<evidence type="ECO:0000256" key="9">
    <source>
        <dbReference type="ARBA" id="ARBA00032471"/>
    </source>
</evidence>
<evidence type="ECO:0000256" key="4">
    <source>
        <dbReference type="ARBA" id="ARBA00022895"/>
    </source>
</evidence>
<keyword evidence="4 10" id="KW-0779">Telomere</keyword>
<feature type="compositionally biased region" description="Acidic residues" evidence="11">
    <location>
        <begin position="320"/>
        <end position="329"/>
    </location>
</feature>
<evidence type="ECO:0000259" key="14">
    <source>
        <dbReference type="Pfam" id="PF16589"/>
    </source>
</evidence>
<dbReference type="GO" id="GO:0031848">
    <property type="term" value="P:protection from non-homologous end joining at telomere"/>
    <property type="evidence" value="ECO:0007669"/>
    <property type="project" value="TreeGrafter"/>
</dbReference>
<comment type="subunit">
    <text evidence="10">Homodimer.</text>
</comment>
<feature type="compositionally biased region" description="Basic and acidic residues" evidence="11">
    <location>
        <begin position="339"/>
        <end position="348"/>
    </location>
</feature>
<evidence type="ECO:0000259" key="12">
    <source>
        <dbReference type="Pfam" id="PF08914"/>
    </source>
</evidence>
<feature type="domain" description="TERF2-interacting telomeric protein 1 Myb" evidence="12">
    <location>
        <begin position="123"/>
        <end position="176"/>
    </location>
</feature>
<evidence type="ECO:0000256" key="3">
    <source>
        <dbReference type="ARBA" id="ARBA00022454"/>
    </source>
</evidence>
<dbReference type="CDD" id="cd11655">
    <property type="entry name" value="rap1_myb-like"/>
    <property type="match status" value="1"/>
</dbReference>
<protein>
    <recommendedName>
        <fullName evidence="2 10">Telomeric repeat-binding factor 2-interacting protein 1</fullName>
        <shortName evidence="10">TERF2-interacting telomeric protein 1</shortName>
    </recommendedName>
    <alternativeName>
        <fullName evidence="9 10">Repressor/activator protein 1 homolog</fullName>
    </alternativeName>
</protein>
<evidence type="ECO:0000256" key="2">
    <source>
        <dbReference type="ARBA" id="ARBA00017805"/>
    </source>
</evidence>
<dbReference type="GO" id="GO:0010833">
    <property type="term" value="P:telomere maintenance via telomere lengthening"/>
    <property type="evidence" value="ECO:0007669"/>
    <property type="project" value="UniProtKB-UniRule"/>
</dbReference>
<gene>
    <name evidence="15" type="ORF">AGOR_G00152760</name>
</gene>
<dbReference type="PANTHER" id="PTHR16466">
    <property type="entry name" value="TELOMERE REPEAT-BINDING FACTOR 2-INTERACTING PROTEIN 1"/>
    <property type="match status" value="1"/>
</dbReference>
<dbReference type="GO" id="GO:0005654">
    <property type="term" value="C:nucleoplasm"/>
    <property type="evidence" value="ECO:0007669"/>
    <property type="project" value="UniProtKB-ARBA"/>
</dbReference>
<dbReference type="AlphaFoldDB" id="A0A8T3CYF3"/>
<dbReference type="OrthoDB" id="435460at2759"/>
<dbReference type="InterPro" id="IPR039595">
    <property type="entry name" value="TE2IP/Rap1"/>
</dbReference>
<dbReference type="FunFam" id="1.10.10.60:FF:000246">
    <property type="entry name" value="Telomeric repeat-binding factor 2-interacting protein 1"/>
    <property type="match status" value="1"/>
</dbReference>
<keyword evidence="3 10" id="KW-0158">Chromosome</keyword>
<dbReference type="Gene3D" id="1.10.10.60">
    <property type="entry name" value="Homeodomain-like"/>
    <property type="match status" value="1"/>
</dbReference>
<evidence type="ECO:0000256" key="10">
    <source>
        <dbReference type="RuleBase" id="RU367107"/>
    </source>
</evidence>
<feature type="compositionally biased region" description="Polar residues" evidence="11">
    <location>
        <begin position="480"/>
        <end position="489"/>
    </location>
</feature>
<comment type="subcellular location">
    <subcellularLocation>
        <location evidence="10">Nucleus</location>
    </subcellularLocation>
    <subcellularLocation>
        <location evidence="10">Chromosome</location>
        <location evidence="10">Telomere</location>
    </subcellularLocation>
</comment>
<evidence type="ECO:0000256" key="11">
    <source>
        <dbReference type="SAM" id="MobiDB-lite"/>
    </source>
</evidence>
<name>A0A8T3CYF3_9TELE</name>
<comment type="similarity">
    <text evidence="1 10">Belongs to the RAP1 family.</text>
</comment>
<evidence type="ECO:0000256" key="6">
    <source>
        <dbReference type="ARBA" id="ARBA00023159"/>
    </source>
</evidence>
<evidence type="ECO:0000313" key="15">
    <source>
        <dbReference type="EMBL" id="KAI1890343.1"/>
    </source>
</evidence>
<keyword evidence="7 10" id="KW-0804">Transcription</keyword>
<dbReference type="Pfam" id="PF16589">
    <property type="entry name" value="BRCT_2"/>
    <property type="match status" value="1"/>
</dbReference>
<dbReference type="GO" id="GO:0070187">
    <property type="term" value="C:shelterin complex"/>
    <property type="evidence" value="ECO:0007669"/>
    <property type="project" value="TreeGrafter"/>
</dbReference>
<reference evidence="15" key="1">
    <citation type="submission" date="2021-01" db="EMBL/GenBank/DDBJ databases">
        <authorList>
            <person name="Zahm M."/>
            <person name="Roques C."/>
            <person name="Cabau C."/>
            <person name="Klopp C."/>
            <person name="Donnadieu C."/>
            <person name="Jouanno E."/>
            <person name="Lampietro C."/>
            <person name="Louis A."/>
            <person name="Herpin A."/>
            <person name="Echchiki A."/>
            <person name="Berthelot C."/>
            <person name="Parey E."/>
            <person name="Roest-Crollius H."/>
            <person name="Braasch I."/>
            <person name="Postlethwait J."/>
            <person name="Bobe J."/>
            <person name="Montfort J."/>
            <person name="Bouchez O."/>
            <person name="Begum T."/>
            <person name="Mejri S."/>
            <person name="Adams A."/>
            <person name="Chen W.-J."/>
            <person name="Guiguen Y."/>
        </authorList>
    </citation>
    <scope>NUCLEOTIDE SEQUENCE</scope>
    <source>
        <tissue evidence="15">Blood</tissue>
    </source>
</reference>
<feature type="domain" description="TRF2-interacting telomeric protein/Rap1 C-terminal" evidence="13">
    <location>
        <begin position="510"/>
        <end position="578"/>
    </location>
</feature>
<comment type="function">
    <text evidence="10">Acts both as a regulator of telomere function and as a transcription regulator. Involved in the regulation of telomere length and protection as a component of the shelterin complex (telosome). Does not bind DNA directly: recruited to telomeric double-stranded 5'-TTAGGG-3' repeats via its interaction with terf2. Independently of its function in telomeres, also acts as a transcription regulator: recruited to extratelomeric 5'-TTAGGG-3' sites via its association with terf2 or other factors, and regulates gene expression.</text>
</comment>
<feature type="region of interest" description="Disordered" evidence="11">
    <location>
        <begin position="99"/>
        <end position="121"/>
    </location>
</feature>
<feature type="compositionally biased region" description="Low complexity" evidence="11">
    <location>
        <begin position="391"/>
        <end position="401"/>
    </location>
</feature>
<sequence length="581" mass="63865">MSATDGRSSPLSRVLFLSETGEPMRFYLRPGPTKTQLQPIIKAGGGVVCAAQESRAILLMDPEELVELPSRMAHWYVSTEYVRECAERNQQLEVEDYRFKSDDAPQRAAKRKKASGNSGRMGYTAEEDAAILRFVRRRANEVGGNRVWQEMEQQAVTSHSWQSMKDRYRKHLTKQQVEEDEGVEHSTGEKEGLLEKFFDKPSQGKEADLPPSPKKAKLSVGTDQPPSAEPPAPEHPTQTSPEGTRPQRSPGKGQAESSPKRTRPQRSPGKALLLDETAPPASPETTQPQPLAGGSNYEDMEEAGPSSEVIERKKQSVVAEEVEEREDEQISVPKKRKLGILERAVKEFEESDESDDDETPDIALSSTTSADPGVRGERVPALTSAEAVPVNSSSDKNISNNKDSDKDRDSNSGPRTEPLVMPQAVAQSEGPVVQHGDLVSTTSPKDNSPAKGSAAPLASDVHMFLFDQDSQEDEEEVSQHTGNPSYSQAQLEEAKELLRDLMAQSKRSLADVTKSLLKNSGDVAAALQYLQSGRVPESSGRLWDPRDDELLRLADASRRGELVQKYGKVAVAKRMAFLDVE</sequence>
<keyword evidence="6 10" id="KW-0010">Activator</keyword>
<accession>A0A8T3CYF3</accession>
<keyword evidence="5 10" id="KW-0805">Transcription regulation</keyword>
<dbReference type="Pfam" id="PF11626">
    <property type="entry name" value="Rap1_C"/>
    <property type="match status" value="1"/>
</dbReference>
<feature type="region of interest" description="Disordered" evidence="11">
    <location>
        <begin position="174"/>
        <end position="489"/>
    </location>
</feature>
<dbReference type="SUPFAM" id="SSF46689">
    <property type="entry name" value="Homeodomain-like"/>
    <property type="match status" value="1"/>
</dbReference>
<dbReference type="Pfam" id="PF08914">
    <property type="entry name" value="Myb_Rap1"/>
    <property type="match status" value="1"/>
</dbReference>
<feature type="domain" description="BRCT" evidence="14">
    <location>
        <begin position="18"/>
        <end position="98"/>
    </location>
</feature>
<evidence type="ECO:0000256" key="5">
    <source>
        <dbReference type="ARBA" id="ARBA00023015"/>
    </source>
</evidence>
<dbReference type="InterPro" id="IPR021661">
    <property type="entry name" value="Rap1_C"/>
</dbReference>
<dbReference type="Proteomes" id="UP000829720">
    <property type="component" value="Unassembled WGS sequence"/>
</dbReference>
<dbReference type="EMBL" id="JAERUA010000014">
    <property type="protein sequence ID" value="KAI1890343.1"/>
    <property type="molecule type" value="Genomic_DNA"/>
</dbReference>
<evidence type="ECO:0000259" key="13">
    <source>
        <dbReference type="Pfam" id="PF11626"/>
    </source>
</evidence>
<dbReference type="InterPro" id="IPR015010">
    <property type="entry name" value="TERF2IP_Myb"/>
</dbReference>
<feature type="compositionally biased region" description="Acidic residues" evidence="11">
    <location>
        <begin position="349"/>
        <end position="360"/>
    </location>
</feature>
<comment type="caution">
    <text evidence="15">The sequence shown here is derived from an EMBL/GenBank/DDBJ whole genome shotgun (WGS) entry which is preliminary data.</text>
</comment>
<keyword evidence="16" id="KW-1185">Reference proteome</keyword>
<feature type="compositionally biased region" description="Basic and acidic residues" evidence="11">
    <location>
        <begin position="183"/>
        <end position="208"/>
    </location>
</feature>
<proteinExistence type="inferred from homology"/>
<dbReference type="InterPro" id="IPR001357">
    <property type="entry name" value="BRCT_dom"/>
</dbReference>
<dbReference type="InterPro" id="IPR009057">
    <property type="entry name" value="Homeodomain-like_sf"/>
</dbReference>
<evidence type="ECO:0000256" key="7">
    <source>
        <dbReference type="ARBA" id="ARBA00023163"/>
    </source>
</evidence>
<dbReference type="PANTHER" id="PTHR16466:SF6">
    <property type="entry name" value="TELOMERIC REPEAT-BINDING FACTOR 2-INTERACTING PROTEIN 1"/>
    <property type="match status" value="1"/>
</dbReference>
<dbReference type="GO" id="GO:0042162">
    <property type="term" value="F:telomeric DNA binding"/>
    <property type="evidence" value="ECO:0007669"/>
    <property type="project" value="TreeGrafter"/>
</dbReference>